<dbReference type="EMBL" id="WTVH01000061">
    <property type="protein sequence ID" value="NMF95304.1"/>
    <property type="molecule type" value="Genomic_DNA"/>
</dbReference>
<protein>
    <submittedName>
        <fullName evidence="1">HEPN domain-containing protein</fullName>
    </submittedName>
</protein>
<comment type="caution">
    <text evidence="1">The sequence shown here is derived from an EMBL/GenBank/DDBJ whole genome shotgun (WGS) entry which is preliminary data.</text>
</comment>
<reference evidence="1" key="1">
    <citation type="submission" date="2019-12" db="EMBL/GenBank/DDBJ databases">
        <title>Comparative genomics gives insights into the taxonomy of the Azoarcus-Aromatoleum group and reveals separate origins of nif in the plant-associated Azoarcus and non-plant-associated Aromatoleum sub-groups.</title>
        <authorList>
            <person name="Lafos M."/>
            <person name="Maluk M."/>
            <person name="Batista M."/>
            <person name="Junghare M."/>
            <person name="Carmona M."/>
            <person name="Faoro H."/>
            <person name="Cruz L.M."/>
            <person name="Battistoni F."/>
            <person name="De Souza E."/>
            <person name="Pedrosa F."/>
            <person name="Chen W.-M."/>
            <person name="Poole P.S."/>
            <person name="Dixon R.A."/>
            <person name="James E.K."/>
        </authorList>
    </citation>
    <scope>NUCLEOTIDE SEQUENCE</scope>
    <source>
        <strain evidence="1">U120</strain>
    </source>
</reference>
<sequence>MNEERLSYVYSFKCGDDIKHLEKLSDQVQSNIERYIVQVISESFVKPGDEDYITARLLAQKGMHRAFFWAASQAVEKYLKAFLLMRGASVNEIRFQGHPIGDLFHEACSVDEELASVDTNPHSRIKFHPNVADSFDEISVARLINDLEAQGSPDNRYNSFGVSFSSGYLFALDSFAFGLRQLIGVPPIQETLRKLDQSLVETFYFYNPWFAQSDTGLAEIPNENFKLRLSDSVTTLEQLISTHSPYGSRYALQWLDKKMKLPGKVKRYLRGV</sequence>
<evidence type="ECO:0000313" key="1">
    <source>
        <dbReference type="EMBL" id="NMF95304.1"/>
    </source>
</evidence>
<name>A0ABX1N7P7_9RHOO</name>
<proteinExistence type="predicted"/>
<dbReference type="RefSeq" id="WP_169200500.1">
    <property type="nucleotide sequence ID" value="NZ_WTVH02000001.1"/>
</dbReference>
<organism evidence="1 2">
    <name type="scientific">Aromatoleum buckelii</name>
    <dbReference type="NCBI Taxonomy" id="200254"/>
    <lineage>
        <taxon>Bacteria</taxon>
        <taxon>Pseudomonadati</taxon>
        <taxon>Pseudomonadota</taxon>
        <taxon>Betaproteobacteria</taxon>
        <taxon>Rhodocyclales</taxon>
        <taxon>Rhodocyclaceae</taxon>
        <taxon>Aromatoleum</taxon>
    </lineage>
</organism>
<dbReference type="Gene3D" id="1.20.120.330">
    <property type="entry name" value="Nucleotidyltransferases domain 2"/>
    <property type="match status" value="1"/>
</dbReference>
<evidence type="ECO:0000313" key="2">
    <source>
        <dbReference type="Proteomes" id="UP000601990"/>
    </source>
</evidence>
<dbReference type="Proteomes" id="UP000601990">
    <property type="component" value="Unassembled WGS sequence"/>
</dbReference>
<keyword evidence="2" id="KW-1185">Reference proteome</keyword>
<gene>
    <name evidence="1" type="ORF">GO608_18525</name>
</gene>
<dbReference type="SUPFAM" id="SSF81593">
    <property type="entry name" value="Nucleotidyltransferase substrate binding subunit/domain"/>
    <property type="match status" value="1"/>
</dbReference>
<accession>A0ABX1N7P7</accession>